<gene>
    <name evidence="6" type="ORF">J2S26_000852</name>
</gene>
<feature type="domain" description="Tyr recombinase" evidence="5">
    <location>
        <begin position="173"/>
        <end position="363"/>
    </location>
</feature>
<evidence type="ECO:0000256" key="1">
    <source>
        <dbReference type="ARBA" id="ARBA00008857"/>
    </source>
</evidence>
<dbReference type="Proteomes" id="UP001237071">
    <property type="component" value="Unassembled WGS sequence"/>
</dbReference>
<evidence type="ECO:0000256" key="4">
    <source>
        <dbReference type="ARBA" id="ARBA00023172"/>
    </source>
</evidence>
<keyword evidence="2" id="KW-0229">DNA integration</keyword>
<sequence length="371" mass="43284">MIRPYKKGDTTAYYFKAYHGLDPLTGKKIQTFRRGFKTEREARLAKAKCLAEYEKKNFRAKNTTTTFYQIFEIWKVNYKNTVKESTYVSQVDIVERLILPHFGDKKINKITLQMCQTVVNDWFKNYVNYSNIIGLAGQIFARAVAMEIIESNPMKKVIRPKKRQKMLESGIDEEDNFYDKDELIEFFEAIKSFNDLEMLLYFRLLAFAGVRKSENGAFDWKDFNLNKGYVKLSHTLAKGIGGKTIIQEAKTPESKRVISLDTPTIEMLHEWHKYSTKGLLFKKEDGHPRSIVHANNLLNRVYRKFPDLKRITPQGFRHTHCSLLFESGATIKEVQQRLGHKDIQTTMNIYAHVTKYSKDKTADKFASYIGF</sequence>
<dbReference type="InterPro" id="IPR004107">
    <property type="entry name" value="Integrase_SAM-like_N"/>
</dbReference>
<evidence type="ECO:0000313" key="6">
    <source>
        <dbReference type="EMBL" id="MDQ0262777.1"/>
    </source>
</evidence>
<dbReference type="Gene3D" id="1.10.150.130">
    <property type="match status" value="1"/>
</dbReference>
<dbReference type="EMBL" id="JAUSTL010000006">
    <property type="protein sequence ID" value="MDQ0262777.1"/>
    <property type="molecule type" value="Genomic_DNA"/>
</dbReference>
<dbReference type="Pfam" id="PF14659">
    <property type="entry name" value="Phage_int_SAM_3"/>
    <property type="match status" value="1"/>
</dbReference>
<evidence type="ECO:0000259" key="5">
    <source>
        <dbReference type="PROSITE" id="PS51898"/>
    </source>
</evidence>
<dbReference type="InterPro" id="IPR002104">
    <property type="entry name" value="Integrase_catalytic"/>
</dbReference>
<dbReference type="Pfam" id="PF00589">
    <property type="entry name" value="Phage_integrase"/>
    <property type="match status" value="1"/>
</dbReference>
<reference evidence="6 7" key="1">
    <citation type="submission" date="2023-07" db="EMBL/GenBank/DDBJ databases">
        <title>Genomic Encyclopedia of Type Strains, Phase IV (KMG-IV): sequencing the most valuable type-strain genomes for metagenomic binning, comparative biology and taxonomic classification.</title>
        <authorList>
            <person name="Goeker M."/>
        </authorList>
    </citation>
    <scope>NUCLEOTIDE SEQUENCE [LARGE SCALE GENOMIC DNA]</scope>
    <source>
        <strain evidence="6 7">DSM 23147</strain>
    </source>
</reference>
<evidence type="ECO:0000256" key="3">
    <source>
        <dbReference type="ARBA" id="ARBA00023125"/>
    </source>
</evidence>
<protein>
    <submittedName>
        <fullName evidence="6">Integrase</fullName>
    </submittedName>
</protein>
<dbReference type="SUPFAM" id="SSF56349">
    <property type="entry name" value="DNA breaking-rejoining enzymes"/>
    <property type="match status" value="1"/>
</dbReference>
<dbReference type="RefSeq" id="WP_003053753.1">
    <property type="nucleotide sequence ID" value="NZ_CP066073.1"/>
</dbReference>
<comment type="similarity">
    <text evidence="1">Belongs to the 'phage' integrase family.</text>
</comment>
<keyword evidence="3" id="KW-0238">DNA-binding</keyword>
<keyword evidence="4" id="KW-0233">DNA recombination</keyword>
<dbReference type="InterPro" id="IPR050808">
    <property type="entry name" value="Phage_Integrase"/>
</dbReference>
<evidence type="ECO:0000256" key="2">
    <source>
        <dbReference type="ARBA" id="ARBA00022908"/>
    </source>
</evidence>
<dbReference type="Gene3D" id="1.10.443.10">
    <property type="entry name" value="Intergrase catalytic core"/>
    <property type="match status" value="1"/>
</dbReference>
<dbReference type="InterPro" id="IPR011010">
    <property type="entry name" value="DNA_brk_join_enz"/>
</dbReference>
<dbReference type="InterPro" id="IPR028259">
    <property type="entry name" value="AP2-like_int_N"/>
</dbReference>
<comment type="caution">
    <text evidence="6">The sequence shown here is derived from an EMBL/GenBank/DDBJ whole genome shotgun (WGS) entry which is preliminary data.</text>
</comment>
<dbReference type="PANTHER" id="PTHR30629">
    <property type="entry name" value="PROPHAGE INTEGRASE"/>
    <property type="match status" value="1"/>
</dbReference>
<accession>A0ABU0A669</accession>
<dbReference type="PROSITE" id="PS51898">
    <property type="entry name" value="TYR_RECOMBINASE"/>
    <property type="match status" value="1"/>
</dbReference>
<keyword evidence="7" id="KW-1185">Reference proteome</keyword>
<dbReference type="InterPro" id="IPR013762">
    <property type="entry name" value="Integrase-like_cat_sf"/>
</dbReference>
<proteinExistence type="inferred from homology"/>
<evidence type="ECO:0000313" key="7">
    <source>
        <dbReference type="Proteomes" id="UP001237071"/>
    </source>
</evidence>
<organism evidence="6 7">
    <name type="scientific">Streptococcus dysgalactiae</name>
    <dbReference type="NCBI Taxonomy" id="1334"/>
    <lineage>
        <taxon>Bacteria</taxon>
        <taxon>Bacillati</taxon>
        <taxon>Bacillota</taxon>
        <taxon>Bacilli</taxon>
        <taxon>Lactobacillales</taxon>
        <taxon>Streptococcaceae</taxon>
        <taxon>Streptococcus</taxon>
    </lineage>
</organism>
<name>A0ABU0A669_STRDY</name>
<dbReference type="CDD" id="cd01189">
    <property type="entry name" value="INT_ICEBs1_C_like"/>
    <property type="match status" value="1"/>
</dbReference>
<dbReference type="Pfam" id="PF14657">
    <property type="entry name" value="Arm-DNA-bind_4"/>
    <property type="match status" value="1"/>
</dbReference>
<dbReference type="InterPro" id="IPR010998">
    <property type="entry name" value="Integrase_recombinase_N"/>
</dbReference>
<dbReference type="PANTHER" id="PTHR30629:SF2">
    <property type="entry name" value="PROPHAGE INTEGRASE INTS-RELATED"/>
    <property type="match status" value="1"/>
</dbReference>